<dbReference type="InterPro" id="IPR032466">
    <property type="entry name" value="Metal_Hydrolase"/>
</dbReference>
<dbReference type="Pfam" id="PF04909">
    <property type="entry name" value="Amidohydro_2"/>
    <property type="match status" value="1"/>
</dbReference>
<reference evidence="3" key="1">
    <citation type="submission" date="2023-03" db="EMBL/GenBank/DDBJ databases">
        <authorList>
            <person name="Steffen K."/>
            <person name="Cardenas P."/>
        </authorList>
    </citation>
    <scope>NUCLEOTIDE SEQUENCE</scope>
</reference>
<dbReference type="Proteomes" id="UP001174909">
    <property type="component" value="Unassembled WGS sequence"/>
</dbReference>
<keyword evidence="4" id="KW-1185">Reference proteome</keyword>
<dbReference type="GO" id="GO:0016787">
    <property type="term" value="F:hydrolase activity"/>
    <property type="evidence" value="ECO:0007669"/>
    <property type="project" value="InterPro"/>
</dbReference>
<dbReference type="InterPro" id="IPR006680">
    <property type="entry name" value="Amidohydro-rel"/>
</dbReference>
<evidence type="ECO:0000259" key="2">
    <source>
        <dbReference type="Pfam" id="PF04909"/>
    </source>
</evidence>
<dbReference type="PANTHER" id="PTHR43569:SF2">
    <property type="entry name" value="AMIDOHYDROLASE-RELATED DOMAIN-CONTAINING PROTEIN"/>
    <property type="match status" value="1"/>
</dbReference>
<evidence type="ECO:0000256" key="1">
    <source>
        <dbReference type="ARBA" id="ARBA00038310"/>
    </source>
</evidence>
<accession>A0AA35SJM0</accession>
<dbReference type="PANTHER" id="PTHR43569">
    <property type="entry name" value="AMIDOHYDROLASE"/>
    <property type="match status" value="1"/>
</dbReference>
<sequence length="245" mass="27209">MPEDYKALAVPEGTTGTVVVEASKWLEDNQWILDLAADEPFIVGFVGHLEPDDANFEGSLARFSANPLFRGIRLGGGHLRAISDNTFLANIEKLAAKALTLDLLINPEMLSTLPTLVEHTPEMHIVINHIAGVRISEQPPDPSWVSAIHEVARYPNIYCKVSGLAEHTGQIPAPTDVDYYTPTIDVLWDAFGEDRLIYGSNWPVSERFAPYKVVQQIVNDYFSAKGEAVKAKFFWQNAKAAYQLK</sequence>
<dbReference type="SUPFAM" id="SSF51556">
    <property type="entry name" value="Metallo-dependent hydrolases"/>
    <property type="match status" value="1"/>
</dbReference>
<evidence type="ECO:0000313" key="3">
    <source>
        <dbReference type="EMBL" id="CAI8029896.1"/>
    </source>
</evidence>
<protein>
    <submittedName>
        <fullName evidence="3">Uncharacterized protein y4mH</fullName>
    </submittedName>
</protein>
<dbReference type="EMBL" id="CASHTH010002442">
    <property type="protein sequence ID" value="CAI8029896.1"/>
    <property type="molecule type" value="Genomic_DNA"/>
</dbReference>
<organism evidence="3 4">
    <name type="scientific">Geodia barretti</name>
    <name type="common">Barrett's horny sponge</name>
    <dbReference type="NCBI Taxonomy" id="519541"/>
    <lineage>
        <taxon>Eukaryota</taxon>
        <taxon>Metazoa</taxon>
        <taxon>Porifera</taxon>
        <taxon>Demospongiae</taxon>
        <taxon>Heteroscleromorpha</taxon>
        <taxon>Tetractinellida</taxon>
        <taxon>Astrophorina</taxon>
        <taxon>Geodiidae</taxon>
        <taxon>Geodia</taxon>
    </lineage>
</organism>
<gene>
    <name evidence="3" type="ORF">GBAR_LOCUS16967</name>
</gene>
<evidence type="ECO:0000313" key="4">
    <source>
        <dbReference type="Proteomes" id="UP001174909"/>
    </source>
</evidence>
<dbReference type="AlphaFoldDB" id="A0AA35SJM0"/>
<dbReference type="Gene3D" id="3.20.20.140">
    <property type="entry name" value="Metal-dependent hydrolases"/>
    <property type="match status" value="1"/>
</dbReference>
<comment type="caution">
    <text evidence="3">The sequence shown here is derived from an EMBL/GenBank/DDBJ whole genome shotgun (WGS) entry which is preliminary data.</text>
</comment>
<comment type="similarity">
    <text evidence="1">Belongs to the metallo-dependent hydrolases superfamily.</text>
</comment>
<dbReference type="InterPro" id="IPR052350">
    <property type="entry name" value="Metallo-dep_Lactonases"/>
</dbReference>
<feature type="domain" description="Amidohydrolase-related" evidence="2">
    <location>
        <begin position="2"/>
        <end position="243"/>
    </location>
</feature>
<name>A0AA35SJM0_GEOBA</name>
<proteinExistence type="inferred from homology"/>